<evidence type="ECO:0000313" key="5">
    <source>
        <dbReference type="EMBL" id="HIU24503.1"/>
    </source>
</evidence>
<dbReference type="SUPFAM" id="SSF46785">
    <property type="entry name" value="Winged helix' DNA-binding domain"/>
    <property type="match status" value="1"/>
</dbReference>
<proteinExistence type="predicted"/>
<sequence length="242" mass="27394">MVEIDYRSPIYLQLREVVRTKIEDGDSPPGTAIPSENELAKTYGVNRLTVRNAIDALVEEGLLRRVQGKGAFVVGDLIERDLDSLQGFRQTIRERHVEPATRVLSKSVRQAGAKYAKIFNISPDEQIFYIKRLNTADGEPIAIEHTYIPCRKVPKLNGIDLGVFTLYEVYGFYGVSPVRAWQTLDLVRLEARDARMLGIEPGHTVMLFTCTSYDAADEVVEFTRSYTRGDKCSFTVRNGEWN</sequence>
<dbReference type="PANTHER" id="PTHR44846">
    <property type="entry name" value="MANNOSYL-D-GLYCERATE TRANSPORT/METABOLISM SYSTEM REPRESSOR MNGR-RELATED"/>
    <property type="match status" value="1"/>
</dbReference>
<dbReference type="SMART" id="SM00866">
    <property type="entry name" value="UTRA"/>
    <property type="match status" value="1"/>
</dbReference>
<reference evidence="5" key="1">
    <citation type="submission" date="2020-10" db="EMBL/GenBank/DDBJ databases">
        <authorList>
            <person name="Gilroy R."/>
        </authorList>
    </citation>
    <scope>NUCLEOTIDE SEQUENCE</scope>
    <source>
        <strain evidence="5">ChiHjej12B11-29160</strain>
    </source>
</reference>
<dbReference type="InterPro" id="IPR036390">
    <property type="entry name" value="WH_DNA-bd_sf"/>
</dbReference>
<accession>A0A9D1L5Y3</accession>
<dbReference type="CDD" id="cd07377">
    <property type="entry name" value="WHTH_GntR"/>
    <property type="match status" value="1"/>
</dbReference>
<dbReference type="AlphaFoldDB" id="A0A9D1L5Y3"/>
<gene>
    <name evidence="5" type="ORF">IAD17_06230</name>
</gene>
<dbReference type="GO" id="GO:0003700">
    <property type="term" value="F:DNA-binding transcription factor activity"/>
    <property type="evidence" value="ECO:0007669"/>
    <property type="project" value="InterPro"/>
</dbReference>
<evidence type="ECO:0000313" key="6">
    <source>
        <dbReference type="Proteomes" id="UP000824078"/>
    </source>
</evidence>
<dbReference type="PANTHER" id="PTHR44846:SF1">
    <property type="entry name" value="MANNOSYL-D-GLYCERATE TRANSPORT_METABOLISM SYSTEM REPRESSOR MNGR-RELATED"/>
    <property type="match status" value="1"/>
</dbReference>
<protein>
    <submittedName>
        <fullName evidence="5">GntR family transcriptional regulator</fullName>
    </submittedName>
</protein>
<evidence type="ECO:0000256" key="2">
    <source>
        <dbReference type="ARBA" id="ARBA00023125"/>
    </source>
</evidence>
<keyword evidence="3" id="KW-0804">Transcription</keyword>
<dbReference type="Proteomes" id="UP000824078">
    <property type="component" value="Unassembled WGS sequence"/>
</dbReference>
<dbReference type="InterPro" id="IPR050679">
    <property type="entry name" value="Bact_HTH_transcr_reg"/>
</dbReference>
<dbReference type="SUPFAM" id="SSF64288">
    <property type="entry name" value="Chorismate lyase-like"/>
    <property type="match status" value="1"/>
</dbReference>
<dbReference type="GO" id="GO:0045892">
    <property type="term" value="P:negative regulation of DNA-templated transcription"/>
    <property type="evidence" value="ECO:0007669"/>
    <property type="project" value="TreeGrafter"/>
</dbReference>
<comment type="caution">
    <text evidence="5">The sequence shown here is derived from an EMBL/GenBank/DDBJ whole genome shotgun (WGS) entry which is preliminary data.</text>
</comment>
<dbReference type="EMBL" id="DVMQ01000017">
    <property type="protein sequence ID" value="HIU24503.1"/>
    <property type="molecule type" value="Genomic_DNA"/>
</dbReference>
<dbReference type="SMART" id="SM00345">
    <property type="entry name" value="HTH_GNTR"/>
    <property type="match status" value="1"/>
</dbReference>
<evidence type="ECO:0000256" key="1">
    <source>
        <dbReference type="ARBA" id="ARBA00023015"/>
    </source>
</evidence>
<organism evidence="5 6">
    <name type="scientific">Candidatus Coprovicinus avistercoris</name>
    <dbReference type="NCBI Taxonomy" id="2840754"/>
    <lineage>
        <taxon>Bacteria</taxon>
        <taxon>Bacillati</taxon>
        <taxon>Actinomycetota</taxon>
        <taxon>Coriobacteriia</taxon>
        <taxon>Coriobacteriales</taxon>
        <taxon>Coriobacteriaceae</taxon>
        <taxon>Coriobacteriaceae incertae sedis</taxon>
        <taxon>Candidatus Coprovicinus</taxon>
    </lineage>
</organism>
<dbReference type="Gene3D" id="1.10.10.10">
    <property type="entry name" value="Winged helix-like DNA-binding domain superfamily/Winged helix DNA-binding domain"/>
    <property type="match status" value="1"/>
</dbReference>
<evidence type="ECO:0000259" key="4">
    <source>
        <dbReference type="PROSITE" id="PS50949"/>
    </source>
</evidence>
<dbReference type="FunFam" id="1.10.10.10:FF:000079">
    <property type="entry name" value="GntR family transcriptional regulator"/>
    <property type="match status" value="1"/>
</dbReference>
<dbReference type="Pfam" id="PF07702">
    <property type="entry name" value="UTRA"/>
    <property type="match status" value="1"/>
</dbReference>
<dbReference type="InterPro" id="IPR036388">
    <property type="entry name" value="WH-like_DNA-bd_sf"/>
</dbReference>
<keyword evidence="1" id="KW-0805">Transcription regulation</keyword>
<dbReference type="InterPro" id="IPR000524">
    <property type="entry name" value="Tscrpt_reg_HTH_GntR"/>
</dbReference>
<evidence type="ECO:0000256" key="3">
    <source>
        <dbReference type="ARBA" id="ARBA00023163"/>
    </source>
</evidence>
<name>A0A9D1L5Y3_9ACTN</name>
<dbReference type="Pfam" id="PF00392">
    <property type="entry name" value="GntR"/>
    <property type="match status" value="1"/>
</dbReference>
<dbReference type="PRINTS" id="PR00035">
    <property type="entry name" value="HTHGNTR"/>
</dbReference>
<dbReference type="GO" id="GO:0003677">
    <property type="term" value="F:DNA binding"/>
    <property type="evidence" value="ECO:0007669"/>
    <property type="project" value="UniProtKB-KW"/>
</dbReference>
<dbReference type="InterPro" id="IPR028978">
    <property type="entry name" value="Chorismate_lyase_/UTRA_dom_sf"/>
</dbReference>
<dbReference type="PROSITE" id="PS50949">
    <property type="entry name" value="HTH_GNTR"/>
    <property type="match status" value="1"/>
</dbReference>
<dbReference type="InterPro" id="IPR011663">
    <property type="entry name" value="UTRA"/>
</dbReference>
<keyword evidence="2" id="KW-0238">DNA-binding</keyword>
<feature type="domain" description="HTH gntR-type" evidence="4">
    <location>
        <begin position="8"/>
        <end position="76"/>
    </location>
</feature>
<reference evidence="5" key="2">
    <citation type="journal article" date="2021" name="PeerJ">
        <title>Extensive microbial diversity within the chicken gut microbiome revealed by metagenomics and culture.</title>
        <authorList>
            <person name="Gilroy R."/>
            <person name="Ravi A."/>
            <person name="Getino M."/>
            <person name="Pursley I."/>
            <person name="Horton D.L."/>
            <person name="Alikhan N.F."/>
            <person name="Baker D."/>
            <person name="Gharbi K."/>
            <person name="Hall N."/>
            <person name="Watson M."/>
            <person name="Adriaenssens E.M."/>
            <person name="Foster-Nyarko E."/>
            <person name="Jarju S."/>
            <person name="Secka A."/>
            <person name="Antonio M."/>
            <person name="Oren A."/>
            <person name="Chaudhuri R.R."/>
            <person name="La Ragione R."/>
            <person name="Hildebrand F."/>
            <person name="Pallen M.J."/>
        </authorList>
    </citation>
    <scope>NUCLEOTIDE SEQUENCE</scope>
    <source>
        <strain evidence="5">ChiHjej12B11-29160</strain>
    </source>
</reference>
<dbReference type="Gene3D" id="3.40.1410.10">
    <property type="entry name" value="Chorismate lyase-like"/>
    <property type="match status" value="1"/>
</dbReference>